<protein>
    <submittedName>
        <fullName evidence="3">Zn-dependent peptidase ImmA (M78 family)/DNA-binding XRE family transcriptional regulator</fullName>
    </submittedName>
</protein>
<dbReference type="Pfam" id="PF01381">
    <property type="entry name" value="HTH_3"/>
    <property type="match status" value="1"/>
</dbReference>
<sequence>MFIGKSLTNIRILHEFSRAQLAKEIGVTEQAVWQYENGYVSPKLEIVNKMKSLFKVKSSYFYRNDLLENGNLADNIRIQSIAYRSETINSTIKTQSELVHVKFLDAFIKKIAKKIKYPPNILLGLRRKVIKFLNSNQDLDREEQIKAIAILARDEIRLPHNTNKNLLFYLEKAGAFVFEKSIGDTIDAYSLWTEDDYPYIVIGTIKKSAARRNFDLAHELGHLLLHYKVEFNILDKQTYKKIEEEANLFASEFLLPEEEFRKDCLNLIKVSNPDSYIDLKMKWMVSLQALAMRANKLEILTHQQFRYFFMSINKKGYRKIEPLDNDIPIERPMKIQSILQLLFEKGEYSVSSLIDDLKVDIGFLSLITGINEAFFEKYVDTEQRSFSVSDIRIVK</sequence>
<comment type="similarity">
    <text evidence="1">Belongs to the short-chain fatty acyl-CoA assimilation regulator (ScfR) family.</text>
</comment>
<dbReference type="Gene3D" id="1.10.10.2910">
    <property type="match status" value="1"/>
</dbReference>
<dbReference type="EMBL" id="JAUSTU010000029">
    <property type="protein sequence ID" value="MDQ0157522.1"/>
    <property type="molecule type" value="Genomic_DNA"/>
</dbReference>
<dbReference type="SUPFAM" id="SSF47413">
    <property type="entry name" value="lambda repressor-like DNA-binding domains"/>
    <property type="match status" value="1"/>
</dbReference>
<dbReference type="InterPro" id="IPR010982">
    <property type="entry name" value="Lambda_DNA-bd_dom_sf"/>
</dbReference>
<dbReference type="Proteomes" id="UP001231362">
    <property type="component" value="Unassembled WGS sequence"/>
</dbReference>
<evidence type="ECO:0000313" key="3">
    <source>
        <dbReference type="EMBL" id="MDQ0157522.1"/>
    </source>
</evidence>
<dbReference type="RefSeq" id="WP_307151978.1">
    <property type="nucleotide sequence ID" value="NZ_JAUSTU010000029.1"/>
</dbReference>
<dbReference type="CDD" id="cd00093">
    <property type="entry name" value="HTH_XRE"/>
    <property type="match status" value="1"/>
</dbReference>
<dbReference type="Gene3D" id="1.10.260.40">
    <property type="entry name" value="lambda repressor-like DNA-binding domains"/>
    <property type="match status" value="1"/>
</dbReference>
<proteinExistence type="inferred from homology"/>
<dbReference type="InterPro" id="IPR010359">
    <property type="entry name" value="IrrE_HExxH"/>
</dbReference>
<dbReference type="Pfam" id="PF06114">
    <property type="entry name" value="Peptidase_M78"/>
    <property type="match status" value="1"/>
</dbReference>
<accession>A0ABT9V989</accession>
<dbReference type="PROSITE" id="PS50943">
    <property type="entry name" value="HTH_CROC1"/>
    <property type="match status" value="1"/>
</dbReference>
<evidence type="ECO:0000259" key="2">
    <source>
        <dbReference type="PROSITE" id="PS50943"/>
    </source>
</evidence>
<dbReference type="SMART" id="SM00530">
    <property type="entry name" value="HTH_XRE"/>
    <property type="match status" value="1"/>
</dbReference>
<comment type="caution">
    <text evidence="3">The sequence shown here is derived from an EMBL/GenBank/DDBJ whole genome shotgun (WGS) entry which is preliminary data.</text>
</comment>
<feature type="domain" description="HTH cro/C1-type" evidence="2">
    <location>
        <begin position="7"/>
        <end position="61"/>
    </location>
</feature>
<dbReference type="PANTHER" id="PTHR43236">
    <property type="entry name" value="ANTITOXIN HIGA1"/>
    <property type="match status" value="1"/>
</dbReference>
<name>A0ABT9V989_9BACL</name>
<evidence type="ECO:0000313" key="4">
    <source>
        <dbReference type="Proteomes" id="UP001231362"/>
    </source>
</evidence>
<dbReference type="InterPro" id="IPR052345">
    <property type="entry name" value="Rad_response_metalloprotease"/>
</dbReference>
<organism evidence="3 4">
    <name type="scientific">Anoxybacillus andreesenii</name>
    <dbReference type="NCBI Taxonomy" id="1325932"/>
    <lineage>
        <taxon>Bacteria</taxon>
        <taxon>Bacillati</taxon>
        <taxon>Bacillota</taxon>
        <taxon>Bacilli</taxon>
        <taxon>Bacillales</taxon>
        <taxon>Anoxybacillaceae</taxon>
        <taxon>Anoxybacillus</taxon>
    </lineage>
</organism>
<reference evidence="3 4" key="1">
    <citation type="submission" date="2023-07" db="EMBL/GenBank/DDBJ databases">
        <title>Genomic Encyclopedia of Type Strains, Phase IV (KMG-IV): sequencing the most valuable type-strain genomes for metagenomic binning, comparative biology and taxonomic classification.</title>
        <authorList>
            <person name="Goeker M."/>
        </authorList>
    </citation>
    <scope>NUCLEOTIDE SEQUENCE [LARGE SCALE GENOMIC DNA]</scope>
    <source>
        <strain evidence="3 4">DSM 23948</strain>
    </source>
</reference>
<dbReference type="PANTHER" id="PTHR43236:SF1">
    <property type="entry name" value="BLL7220 PROTEIN"/>
    <property type="match status" value="1"/>
</dbReference>
<dbReference type="InterPro" id="IPR001387">
    <property type="entry name" value="Cro/C1-type_HTH"/>
</dbReference>
<gene>
    <name evidence="3" type="ORF">J2S07_003857</name>
</gene>
<evidence type="ECO:0000256" key="1">
    <source>
        <dbReference type="ARBA" id="ARBA00007227"/>
    </source>
</evidence>
<keyword evidence="4" id="KW-1185">Reference proteome</keyword>